<dbReference type="EMBL" id="JBHUMA010000006">
    <property type="protein sequence ID" value="MFD2598789.1"/>
    <property type="molecule type" value="Genomic_DNA"/>
</dbReference>
<dbReference type="Pfam" id="PF14905">
    <property type="entry name" value="OMP_b-brl_3"/>
    <property type="match status" value="1"/>
</dbReference>
<dbReference type="Gene3D" id="2.60.40.1120">
    <property type="entry name" value="Carboxypeptidase-like, regulatory domain"/>
    <property type="match status" value="1"/>
</dbReference>
<sequence length="896" mass="102089">MLFTHQANAQVRGKVVTGTVTDSLKNGLKGANVFLQSEKDTLYTITNAQGVYRFKGVVGADLRLTYFMLGRERQLANINVADQESNTIVLSTVKLLPGFSNIDPVHILRNKPILQKGDTTVFTMSGFTYLQHSLLEDVLRSSLPGFNVLRDGTTFYNGKVISSVQVDGRRFFGGDVLTATRNLPADYIKQIEVIDHYGDMAEVKGIKNTEPEKVINIILHDDRKEIFFGQATAGGGTNERYLGSVGLNKFDRGREVSILASTNNTNTSLFAFGSPDGAGGRSPNLSDIGDYADQADGLNKINSFGVNFSDDIGQRTRLSGSYAFSKRSNETTGNSMLRSTYSGYQITKADDFTSITEDKTHKINFEINSKFRNNDILKVTPTVSLNRYVLDNQRSTLLRNFRLRNDGIYKDSSTIERPSYQLNALYSKNFEHPKRKLVGDVKMGYDRLDKLEDVSESYVIFDTTGGAPSISRFNQDQIVNQYDGTRSVKAAVSYVEPFFDHSLLEISYEYDLTDIEMSRRVRVPGDRDPIQIDSLGLRYDYSFSSNRTGLLYQYEPNKRFRANVGFAVQPLRLTGQVANDTLQHRYHNINLVPSAIIRYRFNDELDWQLTYNGRNSQPNFLHIAPIRDNTNSRHIVIGNPLLRAEFVNRLSTVFRKSIINKSQYLELNLAYNFTSNKIVSSKTATSGETIQETTFTNTDGYYELKSYYTFNSPLFTDRLNMDVSGNLDYFNNIVFVNSQRSLTRQYLFAQNLQLRYNWDEYFESVFNTNYFLNQANFEVPRRQRVAAHSVLFSLGGRGYVNDRFMCGAEMSQKFLRGYAQDITDVSPSIINAYVEYSFWKNKMALLRLECFDLLDQNKNVGVVTEYVGNDIFESRNNRLGRYFMLTLNMRLQHLPK</sequence>
<dbReference type="InterPro" id="IPR008969">
    <property type="entry name" value="CarboxyPept-like_regulatory"/>
</dbReference>
<feature type="domain" description="Outer membrane protein beta-barrel" evidence="1">
    <location>
        <begin position="428"/>
        <end position="779"/>
    </location>
</feature>
<evidence type="ECO:0000313" key="2">
    <source>
        <dbReference type="EMBL" id="MFD2598789.1"/>
    </source>
</evidence>
<proteinExistence type="predicted"/>
<gene>
    <name evidence="2" type="ORF">ACFSQ3_07475</name>
</gene>
<protein>
    <submittedName>
        <fullName evidence="2">TonB-dependent receptor</fullName>
    </submittedName>
</protein>
<dbReference type="InterPro" id="IPR041700">
    <property type="entry name" value="OMP_b-brl_3"/>
</dbReference>
<dbReference type="Proteomes" id="UP001597393">
    <property type="component" value="Unassembled WGS sequence"/>
</dbReference>
<evidence type="ECO:0000313" key="3">
    <source>
        <dbReference type="Proteomes" id="UP001597393"/>
    </source>
</evidence>
<name>A0ABW5NIT5_9SPHI</name>
<comment type="caution">
    <text evidence="2">The sequence shown here is derived from an EMBL/GenBank/DDBJ whole genome shotgun (WGS) entry which is preliminary data.</text>
</comment>
<accession>A0ABW5NIT5</accession>
<keyword evidence="2" id="KW-0675">Receptor</keyword>
<evidence type="ECO:0000259" key="1">
    <source>
        <dbReference type="Pfam" id="PF14905"/>
    </source>
</evidence>
<reference evidence="3" key="1">
    <citation type="journal article" date="2019" name="Int. J. Syst. Evol. Microbiol.">
        <title>The Global Catalogue of Microorganisms (GCM) 10K type strain sequencing project: providing services to taxonomists for standard genome sequencing and annotation.</title>
        <authorList>
            <consortium name="The Broad Institute Genomics Platform"/>
            <consortium name="The Broad Institute Genome Sequencing Center for Infectious Disease"/>
            <person name="Wu L."/>
            <person name="Ma J."/>
        </authorList>
    </citation>
    <scope>NUCLEOTIDE SEQUENCE [LARGE SCALE GENOMIC DNA]</scope>
    <source>
        <strain evidence="3">KCTC 42248</strain>
    </source>
</reference>
<dbReference type="Pfam" id="PF13620">
    <property type="entry name" value="CarboxypepD_reg"/>
    <property type="match status" value="1"/>
</dbReference>
<keyword evidence="3" id="KW-1185">Reference proteome</keyword>
<dbReference type="SUPFAM" id="SSF56935">
    <property type="entry name" value="Porins"/>
    <property type="match status" value="1"/>
</dbReference>
<organism evidence="2 3">
    <name type="scientific">Sphingobacterium corticis</name>
    <dbReference type="NCBI Taxonomy" id="1812823"/>
    <lineage>
        <taxon>Bacteria</taxon>
        <taxon>Pseudomonadati</taxon>
        <taxon>Bacteroidota</taxon>
        <taxon>Sphingobacteriia</taxon>
        <taxon>Sphingobacteriales</taxon>
        <taxon>Sphingobacteriaceae</taxon>
        <taxon>Sphingobacterium</taxon>
    </lineage>
</organism>
<dbReference type="SUPFAM" id="SSF49464">
    <property type="entry name" value="Carboxypeptidase regulatory domain-like"/>
    <property type="match status" value="1"/>
</dbReference>